<dbReference type="PANTHER" id="PTHR43525:SF1">
    <property type="entry name" value="PROTEIN MALY"/>
    <property type="match status" value="1"/>
</dbReference>
<keyword evidence="3" id="KW-0663">Pyridoxal phosphate</keyword>
<evidence type="ECO:0000256" key="5">
    <source>
        <dbReference type="ARBA" id="ARBA00037974"/>
    </source>
</evidence>
<comment type="cofactor">
    <cofactor evidence="1">
        <name>pyridoxal 5'-phosphate</name>
        <dbReference type="ChEBI" id="CHEBI:597326"/>
    </cofactor>
</comment>
<name>A0AB33IQN4_9BACT</name>
<organism evidence="7">
    <name type="scientific">Prevotella sp. GTC17253</name>
    <dbReference type="NCBI Taxonomy" id="3236793"/>
    <lineage>
        <taxon>Bacteria</taxon>
        <taxon>Pseudomonadati</taxon>
        <taxon>Bacteroidota</taxon>
        <taxon>Bacteroidia</taxon>
        <taxon>Bacteroidales</taxon>
        <taxon>Prevotellaceae</taxon>
        <taxon>Prevotella</taxon>
    </lineage>
</organism>
<keyword evidence="7" id="KW-0808">Transferase</keyword>
<dbReference type="SUPFAM" id="SSF53383">
    <property type="entry name" value="PLP-dependent transferases"/>
    <property type="match status" value="1"/>
</dbReference>
<dbReference type="Gene3D" id="3.90.1150.10">
    <property type="entry name" value="Aspartate Aminotransferase, domain 1"/>
    <property type="match status" value="1"/>
</dbReference>
<evidence type="ECO:0000256" key="1">
    <source>
        <dbReference type="ARBA" id="ARBA00001933"/>
    </source>
</evidence>
<accession>A0AB33IQN4</accession>
<reference evidence="7" key="1">
    <citation type="submission" date="2024-07" db="EMBL/GenBank/DDBJ databases">
        <title>Complete genome sequence of Prevotella sp. YM-2024 GTC17253.</title>
        <authorList>
            <person name="Hayashi M."/>
            <person name="Muto Y."/>
            <person name="Tanaka K."/>
            <person name="Niwa H."/>
        </authorList>
    </citation>
    <scope>NUCLEOTIDE SEQUENCE</scope>
    <source>
        <strain evidence="7">GTC17253</strain>
    </source>
</reference>
<keyword evidence="7" id="KW-0032">Aminotransferase</keyword>
<dbReference type="GO" id="GO:0030170">
    <property type="term" value="F:pyridoxal phosphate binding"/>
    <property type="evidence" value="ECO:0007669"/>
    <property type="project" value="InterPro"/>
</dbReference>
<dbReference type="InterPro" id="IPR015424">
    <property type="entry name" value="PyrdxlP-dep_Trfase"/>
</dbReference>
<dbReference type="AlphaFoldDB" id="A0AB33IQN4"/>
<sequence>MFDFDKLIDRRKSNCIKWDLVEDIDVIPMWVADMDFEVAPCIKEALIKRVEHGVFGYTLVPESYYEAVQGWFARRHGFAIERDWMLYTSGVVPGISCVLKALTMPGENVLVQTPVYNCFFSCIKNNGCTVLENRLVRQGDTYKIDFEDFEAKCADEKTTVFLLCNPHNPGGRVWTKEELERMNDICLRYGVRVVSDEIHCEFVMPGYQYIPFATVSEACLKNVVTLNAPSKAFNIAGLQIANIICENSEVRRRIDRAININEVCDVNPFGVVALEAAYREGEPWLEELNAYLWENYQAMKAFLGEHKPEWIVMRQEGTYVVWVDVSATGKTVAELENQWLKERKVYVNAGTHYGDIAGEGYIRINIACPRSRMLEGLNRLCR</sequence>
<proteinExistence type="inferred from homology"/>
<feature type="domain" description="Aminotransferase class I/classII large" evidence="6">
    <location>
        <begin position="26"/>
        <end position="379"/>
    </location>
</feature>
<dbReference type="Gene3D" id="3.40.640.10">
    <property type="entry name" value="Type I PLP-dependent aspartate aminotransferase-like (Major domain)"/>
    <property type="match status" value="1"/>
</dbReference>
<dbReference type="EC" id="4.4.1.13" evidence="2"/>
<dbReference type="InterPro" id="IPR027619">
    <property type="entry name" value="C-S_lyase_PatB-like"/>
</dbReference>
<evidence type="ECO:0000256" key="2">
    <source>
        <dbReference type="ARBA" id="ARBA00012224"/>
    </source>
</evidence>
<protein>
    <recommendedName>
        <fullName evidence="2">cysteine-S-conjugate beta-lyase</fullName>
        <ecNumber evidence="2">4.4.1.13</ecNumber>
    </recommendedName>
</protein>
<evidence type="ECO:0000313" key="7">
    <source>
        <dbReference type="EMBL" id="BFO71414.1"/>
    </source>
</evidence>
<gene>
    <name evidence="7" type="ORF">GTC17253_13800</name>
</gene>
<keyword evidence="4" id="KW-0456">Lyase</keyword>
<dbReference type="NCBIfam" id="TIGR04350">
    <property type="entry name" value="C_S_lyase_PatB"/>
    <property type="match status" value="1"/>
</dbReference>
<dbReference type="InterPro" id="IPR051798">
    <property type="entry name" value="Class-II_PLP-Dep_Aminotrans"/>
</dbReference>
<dbReference type="InterPro" id="IPR015421">
    <property type="entry name" value="PyrdxlP-dep_Trfase_major"/>
</dbReference>
<dbReference type="GO" id="GO:0008483">
    <property type="term" value="F:transaminase activity"/>
    <property type="evidence" value="ECO:0007669"/>
    <property type="project" value="UniProtKB-KW"/>
</dbReference>
<dbReference type="GO" id="GO:0047804">
    <property type="term" value="F:cysteine-S-conjugate beta-lyase activity"/>
    <property type="evidence" value="ECO:0007669"/>
    <property type="project" value="UniProtKB-EC"/>
</dbReference>
<dbReference type="CDD" id="cd00609">
    <property type="entry name" value="AAT_like"/>
    <property type="match status" value="1"/>
</dbReference>
<dbReference type="Pfam" id="PF00155">
    <property type="entry name" value="Aminotran_1_2"/>
    <property type="match status" value="1"/>
</dbReference>
<evidence type="ECO:0000259" key="6">
    <source>
        <dbReference type="Pfam" id="PF00155"/>
    </source>
</evidence>
<comment type="similarity">
    <text evidence="5">Belongs to the class-II pyridoxal-phosphate-dependent aminotransferase family. MalY/PatB cystathionine beta-lyase subfamily.</text>
</comment>
<dbReference type="InterPro" id="IPR004839">
    <property type="entry name" value="Aminotransferase_I/II_large"/>
</dbReference>
<evidence type="ECO:0000256" key="3">
    <source>
        <dbReference type="ARBA" id="ARBA00022898"/>
    </source>
</evidence>
<dbReference type="InterPro" id="IPR015422">
    <property type="entry name" value="PyrdxlP-dep_Trfase_small"/>
</dbReference>
<evidence type="ECO:0000256" key="4">
    <source>
        <dbReference type="ARBA" id="ARBA00023239"/>
    </source>
</evidence>
<dbReference type="EMBL" id="AP035785">
    <property type="protein sequence ID" value="BFO71414.1"/>
    <property type="molecule type" value="Genomic_DNA"/>
</dbReference>
<dbReference type="PANTHER" id="PTHR43525">
    <property type="entry name" value="PROTEIN MALY"/>
    <property type="match status" value="1"/>
</dbReference>